<gene>
    <name evidence="1" type="ORF">M9Y10_017880</name>
</gene>
<name>A0ABR2HUR6_9EUKA</name>
<dbReference type="Proteomes" id="UP001470230">
    <property type="component" value="Unassembled WGS sequence"/>
</dbReference>
<evidence type="ECO:0000313" key="2">
    <source>
        <dbReference type="Proteomes" id="UP001470230"/>
    </source>
</evidence>
<organism evidence="1 2">
    <name type="scientific">Tritrichomonas musculus</name>
    <dbReference type="NCBI Taxonomy" id="1915356"/>
    <lineage>
        <taxon>Eukaryota</taxon>
        <taxon>Metamonada</taxon>
        <taxon>Parabasalia</taxon>
        <taxon>Tritrichomonadida</taxon>
        <taxon>Tritrichomonadidae</taxon>
        <taxon>Tritrichomonas</taxon>
    </lineage>
</organism>
<sequence length="108" mass="12118">MNTIKVKFSYNGNGITTIKIGKDSTVGDFLSEVHDFMENDNTNICAFLKGNKLIEKELLSNYLTNPSTDVIIVVPEGTNISELPFFDLDKYNKELNINIDHLLDSSSE</sequence>
<proteinExistence type="predicted"/>
<reference evidence="1 2" key="1">
    <citation type="submission" date="2024-04" db="EMBL/GenBank/DDBJ databases">
        <title>Tritrichomonas musculus Genome.</title>
        <authorList>
            <person name="Alves-Ferreira E."/>
            <person name="Grigg M."/>
            <person name="Lorenzi H."/>
            <person name="Galac M."/>
        </authorList>
    </citation>
    <scope>NUCLEOTIDE SEQUENCE [LARGE SCALE GENOMIC DNA]</scope>
    <source>
        <strain evidence="1 2">EAF2021</strain>
    </source>
</reference>
<accession>A0ABR2HUR6</accession>
<protein>
    <recommendedName>
        <fullName evidence="3">Ubiquitin-like domain-containing protein</fullName>
    </recommendedName>
</protein>
<evidence type="ECO:0000313" key="1">
    <source>
        <dbReference type="EMBL" id="KAK8852888.1"/>
    </source>
</evidence>
<evidence type="ECO:0008006" key="3">
    <source>
        <dbReference type="Google" id="ProtNLM"/>
    </source>
</evidence>
<comment type="caution">
    <text evidence="1">The sequence shown here is derived from an EMBL/GenBank/DDBJ whole genome shotgun (WGS) entry which is preliminary data.</text>
</comment>
<keyword evidence="2" id="KW-1185">Reference proteome</keyword>
<dbReference type="EMBL" id="JAPFFF010000023">
    <property type="protein sequence ID" value="KAK8852888.1"/>
    <property type="molecule type" value="Genomic_DNA"/>
</dbReference>